<dbReference type="InParanoid" id="A0A0D0D4C3"/>
<sequence>MSSPSSNSSTCSLHPHGIINPAIVELAKSSKATKCKKPAVWTTDEESALLNFLFGELPKIGDGKFKKVTWNLLYLI</sequence>
<evidence type="ECO:0000313" key="2">
    <source>
        <dbReference type="Proteomes" id="UP000054538"/>
    </source>
</evidence>
<reference evidence="1 2" key="1">
    <citation type="submission" date="2014-04" db="EMBL/GenBank/DDBJ databases">
        <authorList>
            <consortium name="DOE Joint Genome Institute"/>
            <person name="Kuo A."/>
            <person name="Kohler A."/>
            <person name="Jargeat P."/>
            <person name="Nagy L.G."/>
            <person name="Floudas D."/>
            <person name="Copeland A."/>
            <person name="Barry K.W."/>
            <person name="Cichocki N."/>
            <person name="Veneault-Fourrey C."/>
            <person name="LaButti K."/>
            <person name="Lindquist E.A."/>
            <person name="Lipzen A."/>
            <person name="Lundell T."/>
            <person name="Morin E."/>
            <person name="Murat C."/>
            <person name="Sun H."/>
            <person name="Tunlid A."/>
            <person name="Henrissat B."/>
            <person name="Grigoriev I.V."/>
            <person name="Hibbett D.S."/>
            <person name="Martin F."/>
            <person name="Nordberg H.P."/>
            <person name="Cantor M.N."/>
            <person name="Hua S.X."/>
        </authorList>
    </citation>
    <scope>NUCLEOTIDE SEQUENCE [LARGE SCALE GENOMIC DNA]</scope>
    <source>
        <strain evidence="1 2">Ve08.2h10</strain>
    </source>
</reference>
<dbReference type="Proteomes" id="UP000054538">
    <property type="component" value="Unassembled WGS sequence"/>
</dbReference>
<name>A0A0D0D4C3_9AGAM</name>
<gene>
    <name evidence="1" type="ORF">PAXRUDRAFT_174535</name>
</gene>
<keyword evidence="2" id="KW-1185">Reference proteome</keyword>
<dbReference type="AlphaFoldDB" id="A0A0D0D4C3"/>
<evidence type="ECO:0000313" key="1">
    <source>
        <dbReference type="EMBL" id="KIK74829.1"/>
    </source>
</evidence>
<accession>A0A0D0D4C3</accession>
<reference evidence="2" key="2">
    <citation type="submission" date="2015-01" db="EMBL/GenBank/DDBJ databases">
        <title>Evolutionary Origins and Diversification of the Mycorrhizal Mutualists.</title>
        <authorList>
            <consortium name="DOE Joint Genome Institute"/>
            <consortium name="Mycorrhizal Genomics Consortium"/>
            <person name="Kohler A."/>
            <person name="Kuo A."/>
            <person name="Nagy L.G."/>
            <person name="Floudas D."/>
            <person name="Copeland A."/>
            <person name="Barry K.W."/>
            <person name="Cichocki N."/>
            <person name="Veneault-Fourrey C."/>
            <person name="LaButti K."/>
            <person name="Lindquist E.A."/>
            <person name="Lipzen A."/>
            <person name="Lundell T."/>
            <person name="Morin E."/>
            <person name="Murat C."/>
            <person name="Riley R."/>
            <person name="Ohm R."/>
            <person name="Sun H."/>
            <person name="Tunlid A."/>
            <person name="Henrissat B."/>
            <person name="Grigoriev I.V."/>
            <person name="Hibbett D.S."/>
            <person name="Martin F."/>
        </authorList>
    </citation>
    <scope>NUCLEOTIDE SEQUENCE [LARGE SCALE GENOMIC DNA]</scope>
    <source>
        <strain evidence="2">Ve08.2h10</strain>
    </source>
</reference>
<organism evidence="1 2">
    <name type="scientific">Paxillus rubicundulus Ve08.2h10</name>
    <dbReference type="NCBI Taxonomy" id="930991"/>
    <lineage>
        <taxon>Eukaryota</taxon>
        <taxon>Fungi</taxon>
        <taxon>Dikarya</taxon>
        <taxon>Basidiomycota</taxon>
        <taxon>Agaricomycotina</taxon>
        <taxon>Agaricomycetes</taxon>
        <taxon>Agaricomycetidae</taxon>
        <taxon>Boletales</taxon>
        <taxon>Paxilineae</taxon>
        <taxon>Paxillaceae</taxon>
        <taxon>Paxillus</taxon>
    </lineage>
</organism>
<dbReference type="HOGENOM" id="CLU_194739_0_0_1"/>
<protein>
    <submittedName>
        <fullName evidence="1">Uncharacterized protein</fullName>
    </submittedName>
</protein>
<proteinExistence type="predicted"/>
<dbReference type="EMBL" id="KN828532">
    <property type="protein sequence ID" value="KIK74829.1"/>
    <property type="molecule type" value="Genomic_DNA"/>
</dbReference>